<evidence type="ECO:0000256" key="1">
    <source>
        <dbReference type="SAM" id="Phobius"/>
    </source>
</evidence>
<protein>
    <submittedName>
        <fullName evidence="2">DUF5313 family protein</fullName>
    </submittedName>
</protein>
<keyword evidence="3" id="KW-1185">Reference proteome</keyword>
<evidence type="ECO:0000313" key="3">
    <source>
        <dbReference type="Proteomes" id="UP001185899"/>
    </source>
</evidence>
<dbReference type="Pfam" id="PF17240">
    <property type="entry name" value="DUF5313"/>
    <property type="match status" value="1"/>
</dbReference>
<gene>
    <name evidence="2" type="ORF">R3P95_08820</name>
</gene>
<dbReference type="EMBL" id="JAWLKE010000003">
    <property type="protein sequence ID" value="MDV6230647.1"/>
    <property type="molecule type" value="Genomic_DNA"/>
</dbReference>
<feature type="transmembrane region" description="Helical" evidence="1">
    <location>
        <begin position="65"/>
        <end position="87"/>
    </location>
</feature>
<name>A0ABU4AWN7_9NOCA</name>
<sequence>MNRDRTRPTPWQWVGYAFGRTLPSTMTDWVAHDLTGDHAVVRHLIRGQVPFLPVYAVFMFFPGELWLRAAMVLLAVLLSVFFTASYLEENRQRRLVRHMLPRDLTNPRKAQESELVKKRYLAAHPESGASRTDVAPIAPARGY</sequence>
<comment type="caution">
    <text evidence="2">The sequence shown here is derived from an EMBL/GenBank/DDBJ whole genome shotgun (WGS) entry which is preliminary data.</text>
</comment>
<reference evidence="2 3" key="1">
    <citation type="submission" date="2023-10" db="EMBL/GenBank/DDBJ databases">
        <title>Development of a sustainable strategy for remediation of hydrocarbon-contaminated territories based on the waste exchange concept.</title>
        <authorList>
            <person name="Krivoruchko A."/>
        </authorList>
    </citation>
    <scope>NUCLEOTIDE SEQUENCE [LARGE SCALE GENOMIC DNA]</scope>
    <source>
        <strain evidence="2 3">IEGM 1322</strain>
    </source>
</reference>
<dbReference type="RefSeq" id="WP_317548074.1">
    <property type="nucleotide sequence ID" value="NZ_JAWLKE010000003.1"/>
</dbReference>
<dbReference type="InterPro" id="IPR035197">
    <property type="entry name" value="DUF5313"/>
</dbReference>
<proteinExistence type="predicted"/>
<organism evidence="2 3">
    <name type="scientific">Rhodococcus cercidiphylli</name>
    <dbReference type="NCBI Taxonomy" id="489916"/>
    <lineage>
        <taxon>Bacteria</taxon>
        <taxon>Bacillati</taxon>
        <taxon>Actinomycetota</taxon>
        <taxon>Actinomycetes</taxon>
        <taxon>Mycobacteriales</taxon>
        <taxon>Nocardiaceae</taxon>
        <taxon>Rhodococcus</taxon>
    </lineage>
</organism>
<keyword evidence="1" id="KW-0472">Membrane</keyword>
<dbReference type="Proteomes" id="UP001185899">
    <property type="component" value="Unassembled WGS sequence"/>
</dbReference>
<accession>A0ABU4AWN7</accession>
<keyword evidence="1" id="KW-0812">Transmembrane</keyword>
<evidence type="ECO:0000313" key="2">
    <source>
        <dbReference type="EMBL" id="MDV6230647.1"/>
    </source>
</evidence>
<keyword evidence="1" id="KW-1133">Transmembrane helix</keyword>